<dbReference type="GO" id="GO:0032259">
    <property type="term" value="P:methylation"/>
    <property type="evidence" value="ECO:0007669"/>
    <property type="project" value="UniProtKB-KW"/>
</dbReference>
<dbReference type="EC" id="2.1.1.72" evidence="2"/>
<sequence>MITNELTIKYVEAYKGSDLLPANLDERLSFLALLTIDLLANIEDGKYQNFLESLLVSDDIKSIDVEKFDFTDSEELVVKQALTNLSDEKFNKLLNRFNEIREAFDLSELTRIDSIVIYEQTLKLLQEPKVFELIQSDAKGFDFQLRPDDFSRLIASIVKSNEKLKVYDAMASTGEVSNYLAQLNPHWHFTTESLLQNPYYLVHKFVLAGNDDCVVSQSYSLNSTPFVKASTFDLAFALYEPTAVRKSASPKVKKSKEGGSLSGHYDPKRIDLNIISTQYNDHALIQHLIWSINETGIAIAFVGRGALQRIEEAKSRHYLVQNNYVDAVIQLPTSLISARTVDLFAVILRKNKQTDDIVFIDASTYFDRDIKRNKLVREDEIATILAERKNITDICQVVTNGQVEELSRVDEATNESNFSLNVASYISRSKQFVDPTLINELIDELSLIQENSNQLFNKLMKKI</sequence>
<keyword evidence="5" id="KW-0949">S-adenosyl-L-methionine</keyword>
<feature type="domain" description="DNA methylase adenine-specific" evidence="8">
    <location>
        <begin position="274"/>
        <end position="429"/>
    </location>
</feature>
<dbReference type="InterPro" id="IPR029063">
    <property type="entry name" value="SAM-dependent_MTases_sf"/>
</dbReference>
<dbReference type="GO" id="GO:0003677">
    <property type="term" value="F:DNA binding"/>
    <property type="evidence" value="ECO:0007669"/>
    <property type="project" value="InterPro"/>
</dbReference>
<dbReference type="Pfam" id="PF02384">
    <property type="entry name" value="N6_Mtase"/>
    <property type="match status" value="1"/>
</dbReference>
<comment type="similarity">
    <text evidence="1">Belongs to the N(4)/N(6)-methyltransferase family.</text>
</comment>
<organism evidence="9 10">
    <name type="scientific">Pseudoalteromonas citrea</name>
    <dbReference type="NCBI Taxonomy" id="43655"/>
    <lineage>
        <taxon>Bacteria</taxon>
        <taxon>Pseudomonadati</taxon>
        <taxon>Pseudomonadota</taxon>
        <taxon>Gammaproteobacteria</taxon>
        <taxon>Alteromonadales</taxon>
        <taxon>Pseudoalteromonadaceae</taxon>
        <taxon>Pseudoalteromonas</taxon>
    </lineage>
</organism>
<comment type="caution">
    <text evidence="9">The sequence shown here is derived from an EMBL/GenBank/DDBJ whole genome shotgun (WGS) entry which is preliminary data.</text>
</comment>
<protein>
    <recommendedName>
        <fullName evidence="2">site-specific DNA-methyltransferase (adenine-specific)</fullName>
        <ecNumber evidence="2">2.1.1.72</ecNumber>
    </recommendedName>
</protein>
<dbReference type="PANTHER" id="PTHR42933:SF1">
    <property type="entry name" value="SITE-SPECIFIC DNA-METHYLTRANSFERASE (ADENINE-SPECIFIC)"/>
    <property type="match status" value="1"/>
</dbReference>
<keyword evidence="3" id="KW-0489">Methyltransferase</keyword>
<dbReference type="PANTHER" id="PTHR42933">
    <property type="entry name" value="SLR6095 PROTEIN"/>
    <property type="match status" value="1"/>
</dbReference>
<dbReference type="Proteomes" id="UP000016487">
    <property type="component" value="Unassembled WGS sequence"/>
</dbReference>
<comment type="catalytic activity">
    <reaction evidence="7">
        <text>a 2'-deoxyadenosine in DNA + S-adenosyl-L-methionine = an N(6)-methyl-2'-deoxyadenosine in DNA + S-adenosyl-L-homocysteine + H(+)</text>
        <dbReference type="Rhea" id="RHEA:15197"/>
        <dbReference type="Rhea" id="RHEA-COMP:12418"/>
        <dbReference type="Rhea" id="RHEA-COMP:12419"/>
        <dbReference type="ChEBI" id="CHEBI:15378"/>
        <dbReference type="ChEBI" id="CHEBI:57856"/>
        <dbReference type="ChEBI" id="CHEBI:59789"/>
        <dbReference type="ChEBI" id="CHEBI:90615"/>
        <dbReference type="ChEBI" id="CHEBI:90616"/>
        <dbReference type="EC" id="2.1.1.72"/>
    </reaction>
</comment>
<evidence type="ECO:0000313" key="10">
    <source>
        <dbReference type="Proteomes" id="UP000016487"/>
    </source>
</evidence>
<accession>A0AAD4FQ56</accession>
<dbReference type="EMBL" id="AHBZ03000027">
    <property type="protein sequence ID" value="KAF7764688.1"/>
    <property type="molecule type" value="Genomic_DNA"/>
</dbReference>
<dbReference type="SUPFAM" id="SSF53335">
    <property type="entry name" value="S-adenosyl-L-methionine-dependent methyltransferases"/>
    <property type="match status" value="1"/>
</dbReference>
<evidence type="ECO:0000256" key="3">
    <source>
        <dbReference type="ARBA" id="ARBA00022603"/>
    </source>
</evidence>
<evidence type="ECO:0000256" key="7">
    <source>
        <dbReference type="ARBA" id="ARBA00047942"/>
    </source>
</evidence>
<dbReference type="RefSeq" id="WP_010365359.1">
    <property type="nucleotide sequence ID" value="NZ_AHBZ03000027.1"/>
</dbReference>
<evidence type="ECO:0000256" key="6">
    <source>
        <dbReference type="ARBA" id="ARBA00022747"/>
    </source>
</evidence>
<dbReference type="Gene3D" id="3.40.50.150">
    <property type="entry name" value="Vaccinia Virus protein VP39"/>
    <property type="match status" value="1"/>
</dbReference>
<dbReference type="GO" id="GO:0008170">
    <property type="term" value="F:N-methyltransferase activity"/>
    <property type="evidence" value="ECO:0007669"/>
    <property type="project" value="InterPro"/>
</dbReference>
<reference evidence="9" key="1">
    <citation type="journal article" date="2012" name="J. Bacteriol.">
        <title>Genome sequences of type strains of seven species of the marine bacterium Pseudoalteromonas.</title>
        <authorList>
            <person name="Xie B.B."/>
            <person name="Shu Y.L."/>
            <person name="Qin Q.L."/>
            <person name="Rong J.C."/>
            <person name="Zhang X.Y."/>
            <person name="Chen X.L."/>
            <person name="Shi M."/>
            <person name="He H.L."/>
            <person name="Zhou B.C."/>
            <person name="Zhang Y.Z."/>
        </authorList>
    </citation>
    <scope>NUCLEOTIDE SEQUENCE</scope>
    <source>
        <strain evidence="9">DSM 8771</strain>
    </source>
</reference>
<dbReference type="GO" id="GO:0009007">
    <property type="term" value="F:site-specific DNA-methyltransferase (adenine-specific) activity"/>
    <property type="evidence" value="ECO:0007669"/>
    <property type="project" value="UniProtKB-EC"/>
</dbReference>
<name>A0AAD4FQ56_9GAMM</name>
<dbReference type="InterPro" id="IPR051537">
    <property type="entry name" value="DNA_Adenine_Mtase"/>
</dbReference>
<keyword evidence="6" id="KW-0680">Restriction system</keyword>
<dbReference type="InterPro" id="IPR003356">
    <property type="entry name" value="DNA_methylase_A-5"/>
</dbReference>
<gene>
    <name evidence="9" type="ORF">PCIT_b0736</name>
</gene>
<evidence type="ECO:0000256" key="4">
    <source>
        <dbReference type="ARBA" id="ARBA00022679"/>
    </source>
</evidence>
<keyword evidence="4" id="KW-0808">Transferase</keyword>
<dbReference type="GO" id="GO:0009307">
    <property type="term" value="P:DNA restriction-modification system"/>
    <property type="evidence" value="ECO:0007669"/>
    <property type="project" value="UniProtKB-KW"/>
</dbReference>
<evidence type="ECO:0000313" key="9">
    <source>
        <dbReference type="EMBL" id="KAF7764688.1"/>
    </source>
</evidence>
<evidence type="ECO:0000259" key="8">
    <source>
        <dbReference type="Pfam" id="PF02384"/>
    </source>
</evidence>
<evidence type="ECO:0000256" key="2">
    <source>
        <dbReference type="ARBA" id="ARBA00011900"/>
    </source>
</evidence>
<proteinExistence type="inferred from homology"/>
<reference evidence="9" key="2">
    <citation type="submission" date="2015-03" db="EMBL/GenBank/DDBJ databases">
        <title>Genome sequence of Pseudoalteromonas citrea.</title>
        <authorList>
            <person name="Xie B.-B."/>
            <person name="Rong J.-C."/>
            <person name="Qin Q.-L."/>
            <person name="Zhang Y.-Z."/>
        </authorList>
    </citation>
    <scope>NUCLEOTIDE SEQUENCE</scope>
    <source>
        <strain evidence="9">DSM 8771</strain>
    </source>
</reference>
<evidence type="ECO:0000256" key="1">
    <source>
        <dbReference type="ARBA" id="ARBA00006594"/>
    </source>
</evidence>
<dbReference type="AlphaFoldDB" id="A0AAD4FQ56"/>
<evidence type="ECO:0000256" key="5">
    <source>
        <dbReference type="ARBA" id="ARBA00022691"/>
    </source>
</evidence>